<sequence>MNKSGAGLLARKKMSVRYQTCSVTSVHDNLVQQERIAAYDLPSDSEEDNEELQTDSESEADVKDEPFEASTETEVREGSESEDVNTAGSSTNKRKRPISRASSMSSRVSSKRGRRRSIYLGKDGHEWYTTARERPADHQRNVRTFLPGPIGEAKSVRSPLDAWSLLFSDALLEKVVHHTNEEIKRYRDTTENKTVSHPTYADVDLCELKAFIGVLYLSGLQKTASTSLEDLSLIEPHLRVRLRVPTLRRELKFLIETILEIQAPPPRSPPNTKKYARCSFCPRAADRKTKKEKGTGAEMETVRPCGCKGIRSCLICETEYEISKPDLRNELRKSKSYVYCPYCDKLSPGWDINEYEKHPYHDGNLIDYPGVYIKLDFLKEDEAEELMKALDDLPWQASQSGRRKQNFGPKCNFKKRKLQLGSFNGFPKTTQFVQRKFEEIPLLHGFQTVEQCSLEYDPERGASIDPHVDDCWIWGERIVTVNVLGDSVLTMTPYRGPITRYNLDCVPNYDSILEKDMYDNTRSVDIDNNVVIRLPMPARSLMVLYGPARYKWEHSVFRQDVTSRRVCLAYRELTPPYLENGEHQEEASEILRQASLFW</sequence>
<name>A0A4S2JQM7_9HYME</name>
<keyword evidence="4" id="KW-0223">Dioxygenase</keyword>
<dbReference type="PANTHER" id="PTHR12463:SF0">
    <property type="entry name" value="ALPHA-KETOGLUTARATE-DEPENDENT DIOXYGENASE ALKB HOMOLOG 4"/>
    <property type="match status" value="1"/>
</dbReference>
<reference evidence="4 5" key="1">
    <citation type="journal article" date="2019" name="Philos. Trans. R. Soc. Lond., B, Biol. Sci.">
        <title>Ant behaviour and brain gene expression of defending hosts depend on the ecological success of the intruding social parasite.</title>
        <authorList>
            <person name="Kaur R."/>
            <person name="Stoldt M."/>
            <person name="Jongepier E."/>
            <person name="Feldmeyer B."/>
            <person name="Menzel F."/>
            <person name="Bornberg-Bauer E."/>
            <person name="Foitzik S."/>
        </authorList>
    </citation>
    <scope>NUCLEOTIDE SEQUENCE [LARGE SCALE GENOMIC DNA]</scope>
    <source>
        <tissue evidence="4">Whole body</tissue>
    </source>
</reference>
<dbReference type="Pfam" id="PF13843">
    <property type="entry name" value="DDE_Tnp_1_7"/>
    <property type="match status" value="1"/>
</dbReference>
<evidence type="ECO:0000259" key="3">
    <source>
        <dbReference type="PROSITE" id="PS51471"/>
    </source>
</evidence>
<dbReference type="Proteomes" id="UP000310200">
    <property type="component" value="Unassembled WGS sequence"/>
</dbReference>
<organism evidence="4 5">
    <name type="scientific">Temnothorax longispinosus</name>
    <dbReference type="NCBI Taxonomy" id="300112"/>
    <lineage>
        <taxon>Eukaryota</taxon>
        <taxon>Metazoa</taxon>
        <taxon>Ecdysozoa</taxon>
        <taxon>Arthropoda</taxon>
        <taxon>Hexapoda</taxon>
        <taxon>Insecta</taxon>
        <taxon>Pterygota</taxon>
        <taxon>Neoptera</taxon>
        <taxon>Endopterygota</taxon>
        <taxon>Hymenoptera</taxon>
        <taxon>Apocrita</taxon>
        <taxon>Aculeata</taxon>
        <taxon>Formicoidea</taxon>
        <taxon>Formicidae</taxon>
        <taxon>Myrmicinae</taxon>
        <taxon>Temnothorax</taxon>
    </lineage>
</organism>
<feature type="domain" description="Fe2OG dioxygenase" evidence="3">
    <location>
        <begin position="448"/>
        <end position="574"/>
    </location>
</feature>
<proteinExistence type="predicted"/>
<comment type="cofactor">
    <cofactor evidence="1">
        <name>Fe(2+)</name>
        <dbReference type="ChEBI" id="CHEBI:29033"/>
    </cofactor>
</comment>
<dbReference type="InterPro" id="IPR005123">
    <property type="entry name" value="Oxoglu/Fe-dep_dioxygenase_dom"/>
</dbReference>
<dbReference type="PROSITE" id="PS51471">
    <property type="entry name" value="FE2OG_OXY"/>
    <property type="match status" value="1"/>
</dbReference>
<accession>A0A4S2JQM7</accession>
<feature type="compositionally biased region" description="Acidic residues" evidence="2">
    <location>
        <begin position="43"/>
        <end position="59"/>
    </location>
</feature>
<dbReference type="AlphaFoldDB" id="A0A4S2JQM7"/>
<keyword evidence="4" id="KW-0560">Oxidoreductase</keyword>
<dbReference type="InterPro" id="IPR037151">
    <property type="entry name" value="AlkB-like_sf"/>
</dbReference>
<dbReference type="Gene3D" id="2.60.120.590">
    <property type="entry name" value="Alpha-ketoglutarate-dependent dioxygenase AlkB-like"/>
    <property type="match status" value="1"/>
</dbReference>
<evidence type="ECO:0000313" key="4">
    <source>
        <dbReference type="EMBL" id="TGZ37119.1"/>
    </source>
</evidence>
<dbReference type="InterPro" id="IPR032857">
    <property type="entry name" value="ALKBH4"/>
</dbReference>
<feature type="region of interest" description="Disordered" evidence="2">
    <location>
        <begin position="37"/>
        <end position="115"/>
    </location>
</feature>
<evidence type="ECO:0000256" key="1">
    <source>
        <dbReference type="ARBA" id="ARBA00001954"/>
    </source>
</evidence>
<feature type="compositionally biased region" description="Low complexity" evidence="2">
    <location>
        <begin position="99"/>
        <end position="108"/>
    </location>
</feature>
<gene>
    <name evidence="4" type="ORF">DBV15_05839</name>
</gene>
<evidence type="ECO:0000256" key="2">
    <source>
        <dbReference type="SAM" id="MobiDB-lite"/>
    </source>
</evidence>
<evidence type="ECO:0000313" key="5">
    <source>
        <dbReference type="Proteomes" id="UP000310200"/>
    </source>
</evidence>
<protein>
    <submittedName>
        <fullName evidence="4">Putative alpha-ketoglutarate-dependent dioxygenase ABH4</fullName>
    </submittedName>
</protein>
<dbReference type="GO" id="GO:0051213">
    <property type="term" value="F:dioxygenase activity"/>
    <property type="evidence" value="ECO:0007669"/>
    <property type="project" value="UniProtKB-KW"/>
</dbReference>
<dbReference type="GO" id="GO:0070988">
    <property type="term" value="P:demethylation"/>
    <property type="evidence" value="ECO:0007669"/>
    <property type="project" value="InterPro"/>
</dbReference>
<comment type="caution">
    <text evidence="4">The sequence shown here is derived from an EMBL/GenBank/DDBJ whole genome shotgun (WGS) entry which is preliminary data.</text>
</comment>
<dbReference type="PANTHER" id="PTHR12463">
    <property type="entry name" value="OXYGENASE-RELATED"/>
    <property type="match status" value="1"/>
</dbReference>
<dbReference type="SUPFAM" id="SSF51197">
    <property type="entry name" value="Clavaminate synthase-like"/>
    <property type="match status" value="1"/>
</dbReference>
<dbReference type="EMBL" id="QBLH01003605">
    <property type="protein sequence ID" value="TGZ37119.1"/>
    <property type="molecule type" value="Genomic_DNA"/>
</dbReference>
<keyword evidence="5" id="KW-1185">Reference proteome</keyword>
<dbReference type="GO" id="GO:0032451">
    <property type="term" value="F:demethylase activity"/>
    <property type="evidence" value="ECO:0007669"/>
    <property type="project" value="TreeGrafter"/>
</dbReference>
<dbReference type="STRING" id="300112.A0A4S2JQM7"/>
<dbReference type="InterPro" id="IPR029526">
    <property type="entry name" value="PGBD"/>
</dbReference>